<dbReference type="SUPFAM" id="SSF55874">
    <property type="entry name" value="ATPase domain of HSP90 chaperone/DNA topoisomerase II/histidine kinase"/>
    <property type="match status" value="1"/>
</dbReference>
<protein>
    <recommendedName>
        <fullName evidence="1">Histidine kinase/HSP90-like ATPase domain-containing protein</fullName>
    </recommendedName>
</protein>
<dbReference type="InterPro" id="IPR036890">
    <property type="entry name" value="HATPase_C_sf"/>
</dbReference>
<dbReference type="RefSeq" id="WP_245677700.1">
    <property type="nucleotide sequence ID" value="NZ_CP012159.1"/>
</dbReference>
<gene>
    <name evidence="2" type="ORF">CMC5_045730</name>
</gene>
<reference evidence="2 3" key="1">
    <citation type="submission" date="2015-07" db="EMBL/GenBank/DDBJ databases">
        <title>Genome analysis of myxobacterium Chondromyces crocatus Cm c5 reveals a high potential for natural compound synthesis and the genetic basis for the loss of fruiting body formation.</title>
        <authorList>
            <person name="Zaburannyi N."/>
            <person name="Bunk B."/>
            <person name="Maier J."/>
            <person name="Overmann J."/>
            <person name="Mueller R."/>
        </authorList>
    </citation>
    <scope>NUCLEOTIDE SEQUENCE [LARGE SCALE GENOMIC DNA]</scope>
    <source>
        <strain evidence="2 3">Cm c5</strain>
    </source>
</reference>
<dbReference type="KEGG" id="ccro:CMC5_045730"/>
<dbReference type="STRING" id="52.CMC5_045730"/>
<organism evidence="2 3">
    <name type="scientific">Chondromyces crocatus</name>
    <dbReference type="NCBI Taxonomy" id="52"/>
    <lineage>
        <taxon>Bacteria</taxon>
        <taxon>Pseudomonadati</taxon>
        <taxon>Myxococcota</taxon>
        <taxon>Polyangia</taxon>
        <taxon>Polyangiales</taxon>
        <taxon>Polyangiaceae</taxon>
        <taxon>Chondromyces</taxon>
    </lineage>
</organism>
<dbReference type="AlphaFoldDB" id="A0A0K1EHT4"/>
<evidence type="ECO:0000313" key="2">
    <source>
        <dbReference type="EMBL" id="AKT40420.1"/>
    </source>
</evidence>
<dbReference type="Gene3D" id="3.30.565.10">
    <property type="entry name" value="Histidine kinase-like ATPase, C-terminal domain"/>
    <property type="match status" value="1"/>
</dbReference>
<evidence type="ECO:0000259" key="1">
    <source>
        <dbReference type="Pfam" id="PF13581"/>
    </source>
</evidence>
<dbReference type="Proteomes" id="UP000067626">
    <property type="component" value="Chromosome"/>
</dbReference>
<dbReference type="InterPro" id="IPR003594">
    <property type="entry name" value="HATPase_dom"/>
</dbReference>
<accession>A0A0K1EHT4</accession>
<dbReference type="CDD" id="cd16934">
    <property type="entry name" value="HATPase_RsbT-like"/>
    <property type="match status" value="1"/>
</dbReference>
<evidence type="ECO:0000313" key="3">
    <source>
        <dbReference type="Proteomes" id="UP000067626"/>
    </source>
</evidence>
<dbReference type="Pfam" id="PF13581">
    <property type="entry name" value="HATPase_c_2"/>
    <property type="match status" value="1"/>
</dbReference>
<name>A0A0K1EHT4_CHOCO</name>
<dbReference type="EMBL" id="CP012159">
    <property type="protein sequence ID" value="AKT40420.1"/>
    <property type="molecule type" value="Genomic_DNA"/>
</dbReference>
<feature type="domain" description="Histidine kinase/HSP90-like ATPase" evidence="1">
    <location>
        <begin position="92"/>
        <end position="209"/>
    </location>
</feature>
<sequence length="212" mass="23330">MIGITDRIEGVLAQFLSPAVRKSVIDCGVRQARVDRDSMREADLRRLLVEVKRGVQLFVRDQVQLERCVSQLNELDYAAPAPREILVDVRTEEDVLRARSAGRELCIEQMVSDVLLTKIVTAISELGRNIVRYAGSGEISVRSIMSPQRAIEICAKDQGPGITNLAEILSGKYRSRHGMGAGLRGTKALMDEFDIQTGPGKGTVVTVRKLLG</sequence>
<keyword evidence="3" id="KW-1185">Reference proteome</keyword>
<proteinExistence type="predicted"/>